<protein>
    <submittedName>
        <fullName evidence="1">Uncharacterized protein</fullName>
    </submittedName>
</protein>
<evidence type="ECO:0000313" key="1">
    <source>
        <dbReference type="EMBL" id="CEK85619.1"/>
    </source>
</evidence>
<dbReference type="EMBL" id="HACG01038754">
    <property type="protein sequence ID" value="CEK85619.1"/>
    <property type="molecule type" value="Transcribed_RNA"/>
</dbReference>
<gene>
    <name evidence="1" type="primary">ORF149199</name>
</gene>
<name>A0A0B7AXA3_9EUPU</name>
<accession>A0A0B7AXA3</accession>
<dbReference type="AlphaFoldDB" id="A0A0B7AXA3"/>
<organism evidence="1">
    <name type="scientific">Arion vulgaris</name>
    <dbReference type="NCBI Taxonomy" id="1028688"/>
    <lineage>
        <taxon>Eukaryota</taxon>
        <taxon>Metazoa</taxon>
        <taxon>Spiralia</taxon>
        <taxon>Lophotrochozoa</taxon>
        <taxon>Mollusca</taxon>
        <taxon>Gastropoda</taxon>
        <taxon>Heterobranchia</taxon>
        <taxon>Euthyneura</taxon>
        <taxon>Panpulmonata</taxon>
        <taxon>Eupulmonata</taxon>
        <taxon>Stylommatophora</taxon>
        <taxon>Helicina</taxon>
        <taxon>Arionoidea</taxon>
        <taxon>Arionidae</taxon>
        <taxon>Arion</taxon>
    </lineage>
</organism>
<proteinExistence type="predicted"/>
<sequence>MWTTCCLAGLAGDSQRLTESELSKRWLKPNTSPKDKHQSSQWRKRCDKSDFHMNKRIYWETWYIWLSGDQERENFFLKFLSCFPSEIHNSNSSGIWLCSEDMPDFNLFVTMV</sequence>
<reference evidence="1" key="1">
    <citation type="submission" date="2014-12" db="EMBL/GenBank/DDBJ databases">
        <title>Insight into the proteome of Arion vulgaris.</title>
        <authorList>
            <person name="Aradska J."/>
            <person name="Bulat T."/>
            <person name="Smidak R."/>
            <person name="Sarate P."/>
            <person name="Gangsoo J."/>
            <person name="Sialana F."/>
            <person name="Bilban M."/>
            <person name="Lubec G."/>
        </authorList>
    </citation>
    <scope>NUCLEOTIDE SEQUENCE</scope>
    <source>
        <tissue evidence="1">Skin</tissue>
    </source>
</reference>